<dbReference type="VEuPathDB" id="TriTrypDB:Tb11.v5.0979"/>
<evidence type="ECO:0000259" key="10">
    <source>
        <dbReference type="Pfam" id="PF13206"/>
    </source>
</evidence>
<dbReference type="InterPro" id="IPR025932">
    <property type="entry name" value="Trypano_VSG_B_N_dom"/>
</dbReference>
<dbReference type="InterPro" id="IPR027446">
    <property type="entry name" value="VSG_C_dom_sf"/>
</dbReference>
<feature type="compositionally biased region" description="Basic and acidic residues" evidence="9">
    <location>
        <begin position="395"/>
        <end position="407"/>
    </location>
</feature>
<dbReference type="Pfam" id="PF13206">
    <property type="entry name" value="VSG_B"/>
    <property type="match status" value="1"/>
</dbReference>
<accession>M4SSY6</accession>
<protein>
    <submittedName>
        <fullName evidence="11">Variant surface glycoprotein 3061</fullName>
    </submittedName>
</protein>
<reference evidence="11" key="1">
    <citation type="submission" date="2013-02" db="EMBL/GenBank/DDBJ databases">
        <authorList>
            <person name="Cross G.A.M."/>
            <person name="Kim H.-S."/>
            <person name="Wickstead B."/>
        </authorList>
    </citation>
    <scope>NUCLEOTIDE SEQUENCE</scope>
    <source>
        <strain evidence="11">Lister 427</strain>
    </source>
</reference>
<evidence type="ECO:0000256" key="9">
    <source>
        <dbReference type="SAM" id="MobiDB-lite"/>
    </source>
</evidence>
<reference evidence="11" key="2">
    <citation type="journal article" date="2014" name="Mol. Biochem. Parasitol.">
        <title>Capturing the variant surface glycoprotein repertoire (the VSGnome) of Trypanosoma brucei Lister 427.</title>
        <authorList>
            <person name="Cross G.A."/>
            <person name="Kim H.S."/>
            <person name="Wickstead B."/>
        </authorList>
    </citation>
    <scope>NUCLEOTIDE SEQUENCE</scope>
    <source>
        <strain evidence="11">Lister 427</strain>
    </source>
</reference>
<dbReference type="AlphaFoldDB" id="M4SSY6"/>
<dbReference type="GO" id="GO:0098552">
    <property type="term" value="C:side of membrane"/>
    <property type="evidence" value="ECO:0007669"/>
    <property type="project" value="UniProtKB-KW"/>
</dbReference>
<evidence type="ECO:0000256" key="6">
    <source>
        <dbReference type="ARBA" id="ARBA00023136"/>
    </source>
</evidence>
<feature type="domain" description="Trypanosome variant surface glycoprotein B-type N-terminal" evidence="10">
    <location>
        <begin position="16"/>
        <end position="361"/>
    </location>
</feature>
<keyword evidence="8" id="KW-0449">Lipoprotein</keyword>
<comment type="function">
    <text evidence="1">VSG forms a coat on the surface of the parasite. The trypanosome evades the immune response of the host by expressing a series of antigenically distinct VSGs from an estimated 1000 VSG genes.</text>
</comment>
<evidence type="ECO:0000256" key="8">
    <source>
        <dbReference type="ARBA" id="ARBA00023288"/>
    </source>
</evidence>
<dbReference type="SUPFAM" id="SSF118251">
    <property type="entry name" value="Variant surface glycoprotein MITAT 1.2, VSG 221, C-terminal domain"/>
    <property type="match status" value="1"/>
</dbReference>
<feature type="compositionally biased region" description="Polar residues" evidence="9">
    <location>
        <begin position="379"/>
        <end position="394"/>
    </location>
</feature>
<evidence type="ECO:0000256" key="2">
    <source>
        <dbReference type="ARBA" id="ARBA00004609"/>
    </source>
</evidence>
<dbReference type="Gene3D" id="4.10.110.20">
    <property type="entry name" value="Variant surface glycoprotein MITAT 1.2, VSG 221, C-terminal domain"/>
    <property type="match status" value="1"/>
</dbReference>
<proteinExistence type="predicted"/>
<feature type="region of interest" description="Disordered" evidence="9">
    <location>
        <begin position="373"/>
        <end position="413"/>
    </location>
</feature>
<sequence>MRQHRNITKIAEASVVILCLTCRGPPVDVAEGDNAADFVALCSLYNLKDAEEPPEWKEAFESEDTLLNSIFNANLSVATESWLKNKDNTLDGKEGTSERKVALQAWLKDVEEREKQKPDPNKADTYAPVPDTPYKMLANVTIINIHKRATDITKIYKEAKETVKEAHGAAMTYITDAIYSKGKKGYDGAGMANPKSNNCGAGNTGNAAVGLSIINDLICLCASAGSPATKVCGKEAFGPVGSDPVSTAATVGKAIVAACPKGPKSQVLSASLIRSKLAAFYARIGANPGAETNAAVRYILGKATTSGCEGSSDKECVNYKAQLKDTGTGITWANQLEAATQTTEAAWLAYAKVNSVGEQLKTLKQEAESARHAAKTGIQLPTLTTAVTPKPSEQTTKEEDCNKKGENECTSPCKVVNEEGGKKKCKLSEEAKQAGKEA</sequence>
<evidence type="ECO:0000256" key="3">
    <source>
        <dbReference type="ARBA" id="ARBA00022475"/>
    </source>
</evidence>
<evidence type="ECO:0000256" key="1">
    <source>
        <dbReference type="ARBA" id="ARBA00002523"/>
    </source>
</evidence>
<evidence type="ECO:0000256" key="7">
    <source>
        <dbReference type="ARBA" id="ARBA00023180"/>
    </source>
</evidence>
<dbReference type="GO" id="GO:0005886">
    <property type="term" value="C:plasma membrane"/>
    <property type="evidence" value="ECO:0007669"/>
    <property type="project" value="UniProtKB-SubCell"/>
</dbReference>
<keyword evidence="5" id="KW-0732">Signal</keyword>
<dbReference type="EMBL" id="KC611678">
    <property type="protein sequence ID" value="AGH59109.1"/>
    <property type="molecule type" value="Genomic_DNA"/>
</dbReference>
<organism evidence="11">
    <name type="scientific">Trypanosoma brucei</name>
    <dbReference type="NCBI Taxonomy" id="5691"/>
    <lineage>
        <taxon>Eukaryota</taxon>
        <taxon>Discoba</taxon>
        <taxon>Euglenozoa</taxon>
        <taxon>Kinetoplastea</taxon>
        <taxon>Metakinetoplastina</taxon>
        <taxon>Trypanosomatida</taxon>
        <taxon>Trypanosomatidae</taxon>
        <taxon>Trypanosoma</taxon>
    </lineage>
</organism>
<keyword evidence="7" id="KW-0325">Glycoprotein</keyword>
<dbReference type="VEuPathDB" id="TriTrypDB:Tb427_000262000"/>
<evidence type="ECO:0000256" key="4">
    <source>
        <dbReference type="ARBA" id="ARBA00022622"/>
    </source>
</evidence>
<keyword evidence="4" id="KW-0336">GPI-anchor</keyword>
<name>M4SSY6_9TRYP</name>
<keyword evidence="3" id="KW-1003">Cell membrane</keyword>
<evidence type="ECO:0000313" key="11">
    <source>
        <dbReference type="EMBL" id="AGH59109.1"/>
    </source>
</evidence>
<evidence type="ECO:0000256" key="5">
    <source>
        <dbReference type="ARBA" id="ARBA00022729"/>
    </source>
</evidence>
<keyword evidence="6" id="KW-0472">Membrane</keyword>
<feature type="non-terminal residue" evidence="11">
    <location>
        <position position="1"/>
    </location>
</feature>
<comment type="subcellular location">
    <subcellularLocation>
        <location evidence="2">Cell membrane</location>
        <topology evidence="2">Lipid-anchor</topology>
        <topology evidence="2">GPI-anchor</topology>
    </subcellularLocation>
</comment>